<dbReference type="Proteomes" id="UP000749559">
    <property type="component" value="Unassembled WGS sequence"/>
</dbReference>
<evidence type="ECO:0000313" key="2">
    <source>
        <dbReference type="Proteomes" id="UP000749559"/>
    </source>
</evidence>
<sequence length="196" mass="22805">QVKAKMFSTVSFIILFVSFQLMLAQQCEKKDMSRLKKAMNNLEKSFSTGIRDIKQTLMINQDNRSCCIAAGNQAKIEKAIKDRLKYHSDKVRSGDFLAASDIWDEEGLVVMPDDIHDGLNEIKDGLLKWLVDNGVYPNPTIQRIEGNCDYQVAYGICEVKRIDTNEIDAIFRMIQYWKYNCLSNQWQFKWEMVRNE</sequence>
<dbReference type="EMBL" id="CAIIXF020000002">
    <property type="protein sequence ID" value="CAH1776468.1"/>
    <property type="molecule type" value="Genomic_DNA"/>
</dbReference>
<proteinExistence type="predicted"/>
<dbReference type="AlphaFoldDB" id="A0A8J1TEH8"/>
<evidence type="ECO:0000313" key="1">
    <source>
        <dbReference type="EMBL" id="CAH1776468.1"/>
    </source>
</evidence>
<organism evidence="1 2">
    <name type="scientific">Owenia fusiformis</name>
    <name type="common">Polychaete worm</name>
    <dbReference type="NCBI Taxonomy" id="6347"/>
    <lineage>
        <taxon>Eukaryota</taxon>
        <taxon>Metazoa</taxon>
        <taxon>Spiralia</taxon>
        <taxon>Lophotrochozoa</taxon>
        <taxon>Annelida</taxon>
        <taxon>Polychaeta</taxon>
        <taxon>Sedentaria</taxon>
        <taxon>Canalipalpata</taxon>
        <taxon>Sabellida</taxon>
        <taxon>Oweniida</taxon>
        <taxon>Oweniidae</taxon>
        <taxon>Owenia</taxon>
    </lineage>
</organism>
<keyword evidence="2" id="KW-1185">Reference proteome</keyword>
<gene>
    <name evidence="1" type="ORF">OFUS_LOCUS3642</name>
</gene>
<protein>
    <submittedName>
        <fullName evidence="1">Uncharacterized protein</fullName>
    </submittedName>
</protein>
<accession>A0A8J1TEH8</accession>
<comment type="caution">
    <text evidence="1">The sequence shown here is derived from an EMBL/GenBank/DDBJ whole genome shotgun (WGS) entry which is preliminary data.</text>
</comment>
<reference evidence="1" key="1">
    <citation type="submission" date="2022-03" db="EMBL/GenBank/DDBJ databases">
        <authorList>
            <person name="Martin C."/>
        </authorList>
    </citation>
    <scope>NUCLEOTIDE SEQUENCE</scope>
</reference>
<feature type="non-terminal residue" evidence="1">
    <location>
        <position position="1"/>
    </location>
</feature>
<name>A0A8J1TEH8_OWEFU</name>